<dbReference type="GO" id="GO:0009279">
    <property type="term" value="C:cell outer membrane"/>
    <property type="evidence" value="ECO:0007669"/>
    <property type="project" value="UniProtKB-SubCell"/>
</dbReference>
<accession>A0A512B590</accession>
<keyword evidence="1" id="KW-1134">Transmembrane beta strand</keyword>
<dbReference type="SUPFAM" id="SSF49464">
    <property type="entry name" value="Carboxypeptidase regulatory domain-like"/>
    <property type="match status" value="1"/>
</dbReference>
<feature type="domain" description="TonB-dependent receptor-like beta-barrel" evidence="3">
    <location>
        <begin position="552"/>
        <end position="916"/>
    </location>
</feature>
<feature type="domain" description="TonB-dependent receptor plug" evidence="4">
    <location>
        <begin position="224"/>
        <end position="331"/>
    </location>
</feature>
<dbReference type="FunFam" id="2.60.40.1120:FF:000003">
    <property type="entry name" value="Outer membrane protein Omp121"/>
    <property type="match status" value="1"/>
</dbReference>
<gene>
    <name evidence="5" type="ORF">AAE02nite_47650</name>
</gene>
<dbReference type="AlphaFoldDB" id="A0A512B590"/>
<dbReference type="Proteomes" id="UP000321532">
    <property type="component" value="Unassembled WGS sequence"/>
</dbReference>
<dbReference type="InterPro" id="IPR023997">
    <property type="entry name" value="TonB-dep_OMP_SusC/RagA_CS"/>
</dbReference>
<proteinExistence type="inferred from homology"/>
<dbReference type="Pfam" id="PF13715">
    <property type="entry name" value="CarbopepD_reg_2"/>
    <property type="match status" value="1"/>
</dbReference>
<dbReference type="InterPro" id="IPR008969">
    <property type="entry name" value="CarboxyPept-like_regulatory"/>
</dbReference>
<protein>
    <submittedName>
        <fullName evidence="5">SusC/RagA family TonB-linked outer membrane protein</fullName>
    </submittedName>
</protein>
<dbReference type="InterPro" id="IPR012910">
    <property type="entry name" value="Plug_dom"/>
</dbReference>
<dbReference type="PROSITE" id="PS52016">
    <property type="entry name" value="TONB_DEPENDENT_REC_3"/>
    <property type="match status" value="1"/>
</dbReference>
<dbReference type="SUPFAM" id="SSF56935">
    <property type="entry name" value="Porins"/>
    <property type="match status" value="1"/>
</dbReference>
<dbReference type="Pfam" id="PF07715">
    <property type="entry name" value="Plug"/>
    <property type="match status" value="1"/>
</dbReference>
<keyword evidence="1" id="KW-0998">Cell outer membrane</keyword>
<dbReference type="InterPro" id="IPR023996">
    <property type="entry name" value="TonB-dep_OMP_SusC/RagA"/>
</dbReference>
<dbReference type="InterPro" id="IPR039426">
    <property type="entry name" value="TonB-dep_rcpt-like"/>
</dbReference>
<keyword evidence="1" id="KW-0813">Transport</keyword>
<evidence type="ECO:0000313" key="6">
    <source>
        <dbReference type="Proteomes" id="UP000321532"/>
    </source>
</evidence>
<name>A0A512B590_9BACT</name>
<keyword evidence="1" id="KW-0812">Transmembrane</keyword>
<keyword evidence="1 2" id="KW-0472">Membrane</keyword>
<dbReference type="FunFam" id="2.170.130.10:FF:000008">
    <property type="entry name" value="SusC/RagA family TonB-linked outer membrane protein"/>
    <property type="match status" value="1"/>
</dbReference>
<dbReference type="NCBIfam" id="TIGR04056">
    <property type="entry name" value="OMP_RagA_SusC"/>
    <property type="match status" value="1"/>
</dbReference>
<evidence type="ECO:0000256" key="2">
    <source>
        <dbReference type="RuleBase" id="RU003357"/>
    </source>
</evidence>
<evidence type="ECO:0000313" key="5">
    <source>
        <dbReference type="EMBL" id="GEO07101.1"/>
    </source>
</evidence>
<comment type="caution">
    <text evidence="5">The sequence shown here is derived from an EMBL/GenBank/DDBJ whole genome shotgun (WGS) entry which is preliminary data.</text>
</comment>
<comment type="similarity">
    <text evidence="1 2">Belongs to the TonB-dependent receptor family.</text>
</comment>
<keyword evidence="6" id="KW-1185">Reference proteome</keyword>
<sequence length="1146" mass="124999">MLLVLGLQGTPVMGVYAQHLAFSNGAATATRQEKTIAPANSKSIIKVLGELEAIYKVSFNYNSDQLEGKFIKNDLLPNKTSLEQTLKLVLRPFGLKYEKLQNNFYLIYAEKPTSQNLPIERTGLKRAQVAAIDISGKVVDEAGAPLPGVSILVKGTSSGTATDATGNFTLSVPSDDAVLIFSFIGFMSKEIAVNKQTVINVTLVPDAKALEEVVVVGYGVQKKSVVTGAISSVKATELENQQIGRVEQALQGRTSGLTIASSSGAPGAASSVRVRGATSLNDANDPLYVVDGVVVGDGGINYLNPNDIESIEVLKDAASAAIYGARSSAGVILVTTKRGKTGTINVNYNAYYGTQAPARKLDLLDATQYATLINEQSVNGGGKPVYTNPESLGKGTDWQSLIFNNNARIQDHQVNISGGSEKSTFYTSFGYFGQEGIVATDISKFNRYSIRLNSNHKLAKWLSFGQSLGYSRVKSNGGVGGNTDFGGPLSGAIMLDPLTPVIVTDPTELKAVPYATQAVVRDAQGNPYGISKVVQQQVTNPLAYIQTQKGNYDWADNIVGNAYVEAEPLAGLKIRSTLGARLNYWGSENFTPLYYLNANQFSIQTSFARNRRQLFNWNLENTASYSRSIGNHNFTILLGQGAYLDNNSSGLTVTYFNLPVDNFDDASMNYSTAADNINATGSEGIHHTVSSLFSRLTYNLKEKYLFTGIIRRDGSSRFGANNKYGYFPSASLGWVLSQEDFLAGNNQVNFLKLRGSYGITGNDVLGDFRYISTVGGGRNYTFGNDNYLIGYSPDAPANPNLRWEETSQLNFGVDAVLLQDWTLTLDWYKKKTTGILQTVVLPAYVGATGYPYGNVADMENRGVELELGYRKQVGALKLDVRGNVSYLENEVTYLGEDKTFLEDGAKLQNSSYLLTRTALGHAIGSFYGFQTQGIFQNQGEIDAYIAENGNKIQPKAKPGDFRWADLNQDGQITADDRTFIGDPTPNWSYGFTFNTTYKNFDLLAFGQGVGGNQIFQGLRRLDIPTANWQTNALNRWNGEGTSDTYPRLTTKDDNKNFANPSAFYLQSGNYLRIKTLQLGYSLTKETIGKVGLQRLRVYVSSNNLLTFTKYTGFDPEIGGNNMNNYSIDRGIYPQSRSFLLGLNVGF</sequence>
<dbReference type="NCBIfam" id="TIGR04057">
    <property type="entry name" value="SusC_RagA_signa"/>
    <property type="match status" value="1"/>
</dbReference>
<dbReference type="RefSeq" id="WP_246151238.1">
    <property type="nucleotide sequence ID" value="NZ_BJYS01000051.1"/>
</dbReference>
<comment type="subcellular location">
    <subcellularLocation>
        <location evidence="1">Cell outer membrane</location>
        <topology evidence="1">Multi-pass membrane protein</topology>
    </subcellularLocation>
</comment>
<dbReference type="Gene3D" id="2.170.130.10">
    <property type="entry name" value="TonB-dependent receptor, plug domain"/>
    <property type="match status" value="1"/>
</dbReference>
<evidence type="ECO:0000256" key="1">
    <source>
        <dbReference type="PROSITE-ProRule" id="PRU01360"/>
    </source>
</evidence>
<organism evidence="5 6">
    <name type="scientific">Adhaeribacter aerolatus</name>
    <dbReference type="NCBI Taxonomy" id="670289"/>
    <lineage>
        <taxon>Bacteria</taxon>
        <taxon>Pseudomonadati</taxon>
        <taxon>Bacteroidota</taxon>
        <taxon>Cytophagia</taxon>
        <taxon>Cytophagales</taxon>
        <taxon>Hymenobacteraceae</taxon>
        <taxon>Adhaeribacter</taxon>
    </lineage>
</organism>
<reference evidence="5 6" key="1">
    <citation type="submission" date="2019-07" db="EMBL/GenBank/DDBJ databases">
        <title>Whole genome shotgun sequence of Adhaeribacter aerolatus NBRC 106133.</title>
        <authorList>
            <person name="Hosoyama A."/>
            <person name="Uohara A."/>
            <person name="Ohji S."/>
            <person name="Ichikawa N."/>
        </authorList>
    </citation>
    <scope>NUCLEOTIDE SEQUENCE [LARGE SCALE GENOMIC DNA]</scope>
    <source>
        <strain evidence="5 6">NBRC 106133</strain>
    </source>
</reference>
<evidence type="ECO:0000259" key="4">
    <source>
        <dbReference type="Pfam" id="PF07715"/>
    </source>
</evidence>
<keyword evidence="2" id="KW-0798">TonB box</keyword>
<dbReference type="Gene3D" id="2.60.40.1120">
    <property type="entry name" value="Carboxypeptidase-like, regulatory domain"/>
    <property type="match status" value="1"/>
</dbReference>
<dbReference type="InterPro" id="IPR037066">
    <property type="entry name" value="Plug_dom_sf"/>
</dbReference>
<evidence type="ECO:0000259" key="3">
    <source>
        <dbReference type="Pfam" id="PF00593"/>
    </source>
</evidence>
<dbReference type="InterPro" id="IPR000531">
    <property type="entry name" value="Beta-barrel_TonB"/>
</dbReference>
<dbReference type="Pfam" id="PF00593">
    <property type="entry name" value="TonB_dep_Rec_b-barrel"/>
    <property type="match status" value="1"/>
</dbReference>
<dbReference type="EMBL" id="BJYS01000051">
    <property type="protein sequence ID" value="GEO07101.1"/>
    <property type="molecule type" value="Genomic_DNA"/>
</dbReference>